<dbReference type="KEGG" id="nau:109219269"/>
<dbReference type="InterPro" id="IPR008801">
    <property type="entry name" value="RALF"/>
</dbReference>
<evidence type="ECO:0000256" key="1">
    <source>
        <dbReference type="ARBA" id="ARBA00004613"/>
    </source>
</evidence>
<dbReference type="Pfam" id="PF05498">
    <property type="entry name" value="RALF"/>
    <property type="match status" value="1"/>
</dbReference>
<comment type="similarity">
    <text evidence="2">Belongs to the plant rapid alkalinization factor (RALF) family.</text>
</comment>
<dbReference type="OMA" id="CISEANE"/>
<evidence type="ECO:0000256" key="7">
    <source>
        <dbReference type="SAM" id="SignalP"/>
    </source>
</evidence>
<dbReference type="PANTHER" id="PTHR33136">
    <property type="entry name" value="RAPID ALKALINIZATION FACTOR-LIKE"/>
    <property type="match status" value="1"/>
</dbReference>
<dbReference type="GO" id="GO:0009506">
    <property type="term" value="C:plasmodesma"/>
    <property type="evidence" value="ECO:0007669"/>
    <property type="project" value="TreeGrafter"/>
</dbReference>
<reference evidence="8" key="1">
    <citation type="submission" date="2016-11" db="EMBL/GenBank/DDBJ databases">
        <title>The genome of Nicotiana attenuata.</title>
        <authorList>
            <person name="Xu S."/>
            <person name="Brockmoeller T."/>
            <person name="Gaquerel E."/>
            <person name="Navarro A."/>
            <person name="Kuhl H."/>
            <person name="Gase K."/>
            <person name="Ling Z."/>
            <person name="Zhou W."/>
            <person name="Kreitzer C."/>
            <person name="Stanke M."/>
            <person name="Tang H."/>
            <person name="Lyons E."/>
            <person name="Pandey P."/>
            <person name="Pandey S.P."/>
            <person name="Timmermann B."/>
            <person name="Baldwin I.T."/>
        </authorList>
    </citation>
    <scope>NUCLEOTIDE SEQUENCE [LARGE SCALE GENOMIC DNA]</scope>
    <source>
        <strain evidence="8">UT</strain>
    </source>
</reference>
<dbReference type="EMBL" id="MJEQ01004550">
    <property type="protein sequence ID" value="OIT21162.1"/>
    <property type="molecule type" value="Genomic_DNA"/>
</dbReference>
<feature type="chain" id="PRO_5012407978" evidence="7">
    <location>
        <begin position="23"/>
        <end position="131"/>
    </location>
</feature>
<dbReference type="Proteomes" id="UP000187609">
    <property type="component" value="Unassembled WGS sequence"/>
</dbReference>
<dbReference type="PANTHER" id="PTHR33136:SF95">
    <property type="entry name" value="PROTEIN RALF-LIKE 33-RELATED"/>
    <property type="match status" value="1"/>
</dbReference>
<evidence type="ECO:0000256" key="4">
    <source>
        <dbReference type="ARBA" id="ARBA00022702"/>
    </source>
</evidence>
<organism evidence="8 9">
    <name type="scientific">Nicotiana attenuata</name>
    <name type="common">Coyote tobacco</name>
    <dbReference type="NCBI Taxonomy" id="49451"/>
    <lineage>
        <taxon>Eukaryota</taxon>
        <taxon>Viridiplantae</taxon>
        <taxon>Streptophyta</taxon>
        <taxon>Embryophyta</taxon>
        <taxon>Tracheophyta</taxon>
        <taxon>Spermatophyta</taxon>
        <taxon>Magnoliopsida</taxon>
        <taxon>eudicotyledons</taxon>
        <taxon>Gunneridae</taxon>
        <taxon>Pentapetalae</taxon>
        <taxon>asterids</taxon>
        <taxon>lamiids</taxon>
        <taxon>Solanales</taxon>
        <taxon>Solanaceae</taxon>
        <taxon>Nicotianoideae</taxon>
        <taxon>Nicotianeae</taxon>
        <taxon>Nicotiana</taxon>
    </lineage>
</organism>
<dbReference type="GeneID" id="109219269"/>
<protein>
    <submittedName>
        <fullName evidence="8">Protein ralf-like 22</fullName>
    </submittedName>
</protein>
<keyword evidence="5 7" id="KW-0732">Signal</keyword>
<keyword evidence="3" id="KW-0964">Secreted</keyword>
<name>A0A1J6JTW5_NICAT</name>
<dbReference type="GO" id="GO:0005179">
    <property type="term" value="F:hormone activity"/>
    <property type="evidence" value="ECO:0007669"/>
    <property type="project" value="UniProtKB-KW"/>
</dbReference>
<comment type="caution">
    <text evidence="8">The sequence shown here is derived from an EMBL/GenBank/DDBJ whole genome shotgun (WGS) entry which is preliminary data.</text>
</comment>
<dbReference type="GO" id="GO:0019722">
    <property type="term" value="P:calcium-mediated signaling"/>
    <property type="evidence" value="ECO:0007669"/>
    <property type="project" value="TreeGrafter"/>
</dbReference>
<keyword evidence="6" id="KW-1015">Disulfide bond</keyword>
<gene>
    <name evidence="8" type="primary">RALFL22</name>
    <name evidence="8" type="ORF">A4A49_40904</name>
</gene>
<dbReference type="Gramene" id="OIT21162">
    <property type="protein sequence ID" value="OIT21162"/>
    <property type="gene ID" value="A4A49_40904"/>
</dbReference>
<dbReference type="OrthoDB" id="1863600at2759"/>
<keyword evidence="9" id="KW-1185">Reference proteome</keyword>
<dbReference type="STRING" id="49451.A0A1J6JTW5"/>
<sequence>MDFRLCIIFFFSLAMLVNPISSSYNDFKNLYKNFDQLSIMHGGHATAASTRKCNGLIGNCIKEEEEMMMESDISRRVLRGQKGHISYAALSRNNIPCNVRGASYYNCHSQQRVNPYRRGCSQITRCARNNS</sequence>
<evidence type="ECO:0000256" key="3">
    <source>
        <dbReference type="ARBA" id="ARBA00022525"/>
    </source>
</evidence>
<keyword evidence="4" id="KW-0372">Hormone</keyword>
<evidence type="ECO:0000313" key="9">
    <source>
        <dbReference type="Proteomes" id="UP000187609"/>
    </source>
</evidence>
<comment type="subcellular location">
    <subcellularLocation>
        <location evidence="1">Secreted</location>
    </subcellularLocation>
</comment>
<evidence type="ECO:0000256" key="2">
    <source>
        <dbReference type="ARBA" id="ARBA00009178"/>
    </source>
</evidence>
<dbReference type="AlphaFoldDB" id="A0A1J6JTW5"/>
<dbReference type="GO" id="GO:0005576">
    <property type="term" value="C:extracellular region"/>
    <property type="evidence" value="ECO:0007669"/>
    <property type="project" value="UniProtKB-SubCell"/>
</dbReference>
<evidence type="ECO:0000313" key="8">
    <source>
        <dbReference type="EMBL" id="OIT21162.1"/>
    </source>
</evidence>
<accession>A0A1J6JTW5</accession>
<evidence type="ECO:0000256" key="5">
    <source>
        <dbReference type="ARBA" id="ARBA00022729"/>
    </source>
</evidence>
<proteinExistence type="inferred from homology"/>
<evidence type="ECO:0000256" key="6">
    <source>
        <dbReference type="ARBA" id="ARBA00023157"/>
    </source>
</evidence>
<feature type="signal peptide" evidence="7">
    <location>
        <begin position="1"/>
        <end position="22"/>
    </location>
</feature>